<dbReference type="SUPFAM" id="SSF56801">
    <property type="entry name" value="Acetyl-CoA synthetase-like"/>
    <property type="match status" value="1"/>
</dbReference>
<dbReference type="EMBL" id="VXIV02000268">
    <property type="protein sequence ID" value="KAF6039395.1"/>
    <property type="molecule type" value="Genomic_DNA"/>
</dbReference>
<name>A0A7J7KML3_BUGNE</name>
<proteinExistence type="predicted"/>
<evidence type="ECO:0000313" key="3">
    <source>
        <dbReference type="Proteomes" id="UP000593567"/>
    </source>
</evidence>
<dbReference type="Gene3D" id="3.40.50.12780">
    <property type="entry name" value="N-terminal domain of ligase-like"/>
    <property type="match status" value="1"/>
</dbReference>
<keyword evidence="3" id="KW-1185">Reference proteome</keyword>
<dbReference type="AlphaFoldDB" id="A0A7J7KML3"/>
<sequence length="387" mass="42498">MFQADQYAKGLLACGCVPGKDALCSMGVSSSEPIILFVAAASIGIGFAKPYIYTPREQCIINVVSALEPKVIVVGEADYGDTFSALVPLFDDCETPTSSKLPTVKHVFYDHTHKNRSPSHKFLNNLDKLIEMGKVIIDEELAAAKRSVQPEYNLFHTFSSGSTGKPKCIVHSHQGIGDLLVLPDNNGPALTVNPSMDELVSFGFVICSLAGKISKVVLSMQIAPDNIEEKTRELTDVILNEQIETLGMGGQLVQLIAHHMEKKGIVKFPHLKYILYGGQVVTRQFKENVKAVFGGKQISGYGMSEVGMVSLSSFGDCPEDEETRLEAKLYVKPNCEVRLVDQHNNIVDIGAEGELEVKSSSLLRNTRGWQRKHELRSLKMDSLKLET</sequence>
<dbReference type="PANTHER" id="PTHR42814:SF3">
    <property type="entry name" value="BETA-N-ACETYLHEXOSAMINIDASE"/>
    <property type="match status" value="1"/>
</dbReference>
<evidence type="ECO:0000313" key="2">
    <source>
        <dbReference type="EMBL" id="KAF6039395.1"/>
    </source>
</evidence>
<dbReference type="OrthoDB" id="10253869at2759"/>
<dbReference type="InterPro" id="IPR000873">
    <property type="entry name" value="AMP-dep_synth/lig_dom"/>
</dbReference>
<gene>
    <name evidence="2" type="ORF">EB796_002301</name>
</gene>
<evidence type="ECO:0000259" key="1">
    <source>
        <dbReference type="Pfam" id="PF00501"/>
    </source>
</evidence>
<feature type="domain" description="AMP-dependent synthetase/ligase" evidence="1">
    <location>
        <begin position="3"/>
        <end position="363"/>
    </location>
</feature>
<comment type="caution">
    <text evidence="2">The sequence shown here is derived from an EMBL/GenBank/DDBJ whole genome shotgun (WGS) entry which is preliminary data.</text>
</comment>
<dbReference type="PANTHER" id="PTHR42814">
    <property type="entry name" value="AMP-BINDING DOMAIN-CONTAINING PROTEIN"/>
    <property type="match status" value="1"/>
</dbReference>
<organism evidence="2 3">
    <name type="scientific">Bugula neritina</name>
    <name type="common">Brown bryozoan</name>
    <name type="synonym">Sertularia neritina</name>
    <dbReference type="NCBI Taxonomy" id="10212"/>
    <lineage>
        <taxon>Eukaryota</taxon>
        <taxon>Metazoa</taxon>
        <taxon>Spiralia</taxon>
        <taxon>Lophotrochozoa</taxon>
        <taxon>Bryozoa</taxon>
        <taxon>Gymnolaemata</taxon>
        <taxon>Cheilostomatida</taxon>
        <taxon>Flustrina</taxon>
        <taxon>Buguloidea</taxon>
        <taxon>Bugulidae</taxon>
        <taxon>Bugula</taxon>
    </lineage>
</organism>
<reference evidence="2" key="1">
    <citation type="submission" date="2020-06" db="EMBL/GenBank/DDBJ databases">
        <title>Draft genome of Bugula neritina, a colonial animal packing powerful symbionts and potential medicines.</title>
        <authorList>
            <person name="Rayko M."/>
        </authorList>
    </citation>
    <scope>NUCLEOTIDE SEQUENCE [LARGE SCALE GENOMIC DNA]</scope>
    <source>
        <strain evidence="2">Kwan_BN1</strain>
    </source>
</reference>
<dbReference type="InterPro" id="IPR042099">
    <property type="entry name" value="ANL_N_sf"/>
</dbReference>
<accession>A0A7J7KML3</accession>
<dbReference type="Proteomes" id="UP000593567">
    <property type="component" value="Unassembled WGS sequence"/>
</dbReference>
<dbReference type="Pfam" id="PF00501">
    <property type="entry name" value="AMP-binding"/>
    <property type="match status" value="1"/>
</dbReference>
<protein>
    <recommendedName>
        <fullName evidence="1">AMP-dependent synthetase/ligase domain-containing protein</fullName>
    </recommendedName>
</protein>